<reference evidence="2" key="1">
    <citation type="journal article" date="2019" name="Int. J. Syst. Evol. Microbiol.">
        <title>The Global Catalogue of Microorganisms (GCM) 10K type strain sequencing project: providing services to taxonomists for standard genome sequencing and annotation.</title>
        <authorList>
            <consortium name="The Broad Institute Genomics Platform"/>
            <consortium name="The Broad Institute Genome Sequencing Center for Infectious Disease"/>
            <person name="Wu L."/>
            <person name="Ma J."/>
        </authorList>
    </citation>
    <scope>NUCLEOTIDE SEQUENCE [LARGE SCALE GENOMIC DNA]</scope>
    <source>
        <strain evidence="2">CGMCC 4.7349</strain>
    </source>
</reference>
<evidence type="ECO:0000313" key="2">
    <source>
        <dbReference type="Proteomes" id="UP000656881"/>
    </source>
</evidence>
<proteinExistence type="predicted"/>
<organism evidence="1 2">
    <name type="scientific">Streptomyces lasiicapitis</name>
    <dbReference type="NCBI Taxonomy" id="1923961"/>
    <lineage>
        <taxon>Bacteria</taxon>
        <taxon>Bacillati</taxon>
        <taxon>Actinomycetota</taxon>
        <taxon>Actinomycetes</taxon>
        <taxon>Kitasatosporales</taxon>
        <taxon>Streptomycetaceae</taxon>
        <taxon>Streptomyces</taxon>
    </lineage>
</organism>
<protein>
    <submittedName>
        <fullName evidence="1">Uncharacterized protein</fullName>
    </submittedName>
</protein>
<name>A0ABQ2MM52_9ACTN</name>
<accession>A0ABQ2MM52</accession>
<comment type="caution">
    <text evidence="1">The sequence shown here is derived from an EMBL/GenBank/DDBJ whole genome shotgun (WGS) entry which is preliminary data.</text>
</comment>
<sequence length="64" mass="7066">MTDHRHDTLARIEEHPCEIGEFKDQARIPLSQPPPKTVDILVPAIATQAPATAMARQAHAGTWK</sequence>
<gene>
    <name evidence="1" type="ORF">GCM10012286_62380</name>
</gene>
<evidence type="ECO:0000313" key="1">
    <source>
        <dbReference type="EMBL" id="GGO53894.1"/>
    </source>
</evidence>
<dbReference type="EMBL" id="BMNG01000015">
    <property type="protein sequence ID" value="GGO53894.1"/>
    <property type="molecule type" value="Genomic_DNA"/>
</dbReference>
<dbReference type="Proteomes" id="UP000656881">
    <property type="component" value="Unassembled WGS sequence"/>
</dbReference>
<keyword evidence="2" id="KW-1185">Reference proteome</keyword>